<evidence type="ECO:0000259" key="8">
    <source>
        <dbReference type="Pfam" id="PF00828"/>
    </source>
</evidence>
<dbReference type="InterPro" id="IPR030878">
    <property type="entry name" value="Ribosomal_uL15"/>
</dbReference>
<keyword evidence="11" id="KW-1185">Reference proteome</keyword>
<reference evidence="9 12" key="1">
    <citation type="submission" date="2019-10" db="EMBL/GenBank/DDBJ databases">
        <title>Comparative genomics of sulfur disproportionating microorganisms.</title>
        <authorList>
            <person name="Ward L.M."/>
            <person name="Bertran E."/>
            <person name="Johnston D."/>
        </authorList>
    </citation>
    <scope>NUCLEOTIDE SEQUENCE [LARGE SCALE GENOMIC DNA]</scope>
    <source>
        <strain evidence="9 12">DSM 3772</strain>
    </source>
</reference>
<feature type="compositionally biased region" description="Basic residues" evidence="7">
    <location>
        <begin position="1"/>
        <end position="14"/>
    </location>
</feature>
<name>A0A650CXT6_ACIAM</name>
<dbReference type="EMBL" id="WHYS01000001">
    <property type="protein sequence ID" value="MQL54862.1"/>
    <property type="molecule type" value="Genomic_DNA"/>
</dbReference>
<keyword evidence="5" id="KW-0694">RNA-binding</keyword>
<feature type="compositionally biased region" description="Basic residues" evidence="7">
    <location>
        <begin position="24"/>
        <end position="36"/>
    </location>
</feature>
<evidence type="ECO:0000313" key="11">
    <source>
        <dbReference type="Proteomes" id="UP000426328"/>
    </source>
</evidence>
<dbReference type="RefSeq" id="WP_152940204.1">
    <property type="nucleotide sequence ID" value="NZ_CP045482.1"/>
</dbReference>
<reference evidence="10 11" key="2">
    <citation type="submission" date="2019-10" db="EMBL/GenBank/DDBJ databases">
        <title>Genome Sequences from Six Type Strain Members of the Archaeal Family Sulfolobaceae: Acidianus ambivalens, Acidianus infernus, Metallosphaera prunae, Stygiolobus azoricus, Sulfolobus metallicus, and Sulfurisphaera ohwakuensis.</title>
        <authorList>
            <person name="Counts J.A."/>
            <person name="Kelly R.M."/>
        </authorList>
    </citation>
    <scope>NUCLEOTIDE SEQUENCE [LARGE SCALE GENOMIC DNA]</scope>
    <source>
        <strain evidence="10 11">LEI 10</strain>
    </source>
</reference>
<dbReference type="GO" id="GO:0006412">
    <property type="term" value="P:translation"/>
    <property type="evidence" value="ECO:0007669"/>
    <property type="project" value="UniProtKB-UniRule"/>
</dbReference>
<evidence type="ECO:0000256" key="5">
    <source>
        <dbReference type="HAMAP-Rule" id="MF_01341"/>
    </source>
</evidence>
<dbReference type="AlphaFoldDB" id="A0A650CXT6"/>
<evidence type="ECO:0000256" key="3">
    <source>
        <dbReference type="ARBA" id="ARBA00023274"/>
    </source>
</evidence>
<keyword evidence="3 5" id="KW-0687">Ribonucleoprotein</keyword>
<evidence type="ECO:0000256" key="6">
    <source>
        <dbReference type="RuleBase" id="RU003888"/>
    </source>
</evidence>
<evidence type="ECO:0000256" key="1">
    <source>
        <dbReference type="ARBA" id="ARBA00007320"/>
    </source>
</evidence>
<accession>A0A650CXT6</accession>
<dbReference type="InterPro" id="IPR036227">
    <property type="entry name" value="Ribosomal_uL15/eL18_sf"/>
</dbReference>
<evidence type="ECO:0000256" key="7">
    <source>
        <dbReference type="SAM" id="MobiDB-lite"/>
    </source>
</evidence>
<dbReference type="GeneID" id="42780509"/>
<comment type="similarity">
    <text evidence="1 5 6">Belongs to the universal ribosomal protein uL15 family.</text>
</comment>
<dbReference type="Gene3D" id="4.10.990.10">
    <property type="match status" value="1"/>
</dbReference>
<dbReference type="SUPFAM" id="SSF52080">
    <property type="entry name" value="Ribosomal proteins L15p and L18e"/>
    <property type="match status" value="1"/>
</dbReference>
<comment type="function">
    <text evidence="5">Binds to the 23S rRNA.</text>
</comment>
<dbReference type="KEGG" id="aamb:D1866_12210"/>
<protein>
    <recommendedName>
        <fullName evidence="4 5">Large ribosomal subunit protein uL15</fullName>
    </recommendedName>
</protein>
<gene>
    <name evidence="5" type="primary">rpl15</name>
    <name evidence="10" type="ORF">D1866_12210</name>
    <name evidence="9" type="ORF">GFB69_03650</name>
</gene>
<dbReference type="InterPro" id="IPR001196">
    <property type="entry name" value="Ribosomal_uL15_CS"/>
</dbReference>
<dbReference type="GO" id="GO:0022625">
    <property type="term" value="C:cytosolic large ribosomal subunit"/>
    <property type="evidence" value="ECO:0007669"/>
    <property type="project" value="TreeGrafter"/>
</dbReference>
<dbReference type="EMBL" id="CP045482">
    <property type="protein sequence ID" value="QGR22650.1"/>
    <property type="molecule type" value="Genomic_DNA"/>
</dbReference>
<sequence length="145" mass="16365">MVVRREKKSRKMRGYRTMGWGSKGQHRNRGARGGRQVGMHKHKWSWLVKYGKDWYGKHGFVNPTSVKISAISLRDLQTSIENGSIKIDEKDGKKIVDLTKYGFDKLLGSGNLNISGLSIIVRRATEKAKQKLEKIGGQVILTPNS</sequence>
<feature type="region of interest" description="Disordered" evidence="7">
    <location>
        <begin position="1"/>
        <end position="36"/>
    </location>
</feature>
<dbReference type="Proteomes" id="UP000426328">
    <property type="component" value="Chromosome"/>
</dbReference>
<dbReference type="HAMAP" id="MF_01341">
    <property type="entry name" value="Ribosomal_uL15"/>
    <property type="match status" value="1"/>
</dbReference>
<dbReference type="PANTHER" id="PTHR11721">
    <property type="entry name" value="60S RIBOSOMAL PROTEIN L27A"/>
    <property type="match status" value="1"/>
</dbReference>
<dbReference type="InterPro" id="IPR021131">
    <property type="entry name" value="Ribosomal_uL15/eL18"/>
</dbReference>
<dbReference type="Pfam" id="PF00828">
    <property type="entry name" value="Ribosomal_L27A"/>
    <property type="match status" value="1"/>
</dbReference>
<evidence type="ECO:0000256" key="4">
    <source>
        <dbReference type="ARBA" id="ARBA00035200"/>
    </source>
</evidence>
<evidence type="ECO:0000313" key="10">
    <source>
        <dbReference type="EMBL" id="QGR22650.1"/>
    </source>
</evidence>
<dbReference type="PROSITE" id="PS00475">
    <property type="entry name" value="RIBOSOMAL_L15"/>
    <property type="match status" value="1"/>
</dbReference>
<dbReference type="PANTHER" id="PTHR11721:SF3">
    <property type="entry name" value="LARGE RIBOSOMAL SUBUNIT PROTEIN UL15"/>
    <property type="match status" value="1"/>
</dbReference>
<evidence type="ECO:0000313" key="9">
    <source>
        <dbReference type="EMBL" id="MQL54862.1"/>
    </source>
</evidence>
<dbReference type="Proteomes" id="UP000474054">
    <property type="component" value="Unassembled WGS sequence"/>
</dbReference>
<comment type="subunit">
    <text evidence="5">Part of the 50S ribosomal subunit.</text>
</comment>
<evidence type="ECO:0000256" key="2">
    <source>
        <dbReference type="ARBA" id="ARBA00022980"/>
    </source>
</evidence>
<evidence type="ECO:0000313" key="12">
    <source>
        <dbReference type="Proteomes" id="UP000474054"/>
    </source>
</evidence>
<dbReference type="Gene3D" id="3.100.10.10">
    <property type="match status" value="1"/>
</dbReference>
<organism evidence="10 11">
    <name type="scientific">Acidianus ambivalens</name>
    <name type="common">Desulfurolobus ambivalens</name>
    <dbReference type="NCBI Taxonomy" id="2283"/>
    <lineage>
        <taxon>Archaea</taxon>
        <taxon>Thermoproteota</taxon>
        <taxon>Thermoprotei</taxon>
        <taxon>Sulfolobales</taxon>
        <taxon>Sulfolobaceae</taxon>
        <taxon>Acidianus</taxon>
    </lineage>
</organism>
<keyword evidence="5" id="KW-0699">rRNA-binding</keyword>
<dbReference type="InterPro" id="IPR027386">
    <property type="entry name" value="Rbsml_uL15_N"/>
</dbReference>
<proteinExistence type="inferred from homology"/>
<dbReference type="GO" id="GO:0019843">
    <property type="term" value="F:rRNA binding"/>
    <property type="evidence" value="ECO:0007669"/>
    <property type="project" value="UniProtKB-UniRule"/>
</dbReference>
<dbReference type="GO" id="GO:0003735">
    <property type="term" value="F:structural constituent of ribosome"/>
    <property type="evidence" value="ECO:0007669"/>
    <property type="project" value="InterPro"/>
</dbReference>
<keyword evidence="2 5" id="KW-0689">Ribosomal protein</keyword>
<feature type="domain" description="Large ribosomal subunit protein uL15/eL18" evidence="8">
    <location>
        <begin position="71"/>
        <end position="140"/>
    </location>
</feature>